<organism evidence="12">
    <name type="scientific">Flaveria cronquistii</name>
    <name type="common">Yellowtops</name>
    <dbReference type="NCBI Taxonomy" id="29717"/>
    <lineage>
        <taxon>Eukaryota</taxon>
        <taxon>Viridiplantae</taxon>
        <taxon>Streptophyta</taxon>
        <taxon>Embryophyta</taxon>
        <taxon>Tracheophyta</taxon>
        <taxon>Spermatophyta</taxon>
        <taxon>Magnoliopsida</taxon>
        <taxon>eudicotyledons</taxon>
        <taxon>Gunneridae</taxon>
        <taxon>Pentapetalae</taxon>
        <taxon>asterids</taxon>
        <taxon>campanulids</taxon>
        <taxon>Asterales</taxon>
        <taxon>Asteraceae</taxon>
        <taxon>Asteroideae</taxon>
        <taxon>Heliantheae alliance</taxon>
        <taxon>Tageteae</taxon>
        <taxon>Flaveria</taxon>
    </lineage>
</organism>
<keyword evidence="6 9" id="KW-0862">Zinc</keyword>
<comment type="cofactor">
    <cofactor evidence="9">
        <name>Zn(2+)</name>
        <dbReference type="ChEBI" id="CHEBI:29105"/>
    </cofactor>
    <text evidence="9">Binds 1 zinc ion per subunit.</text>
</comment>
<dbReference type="EMBL" id="JF313387">
    <property type="protein sequence ID" value="ADZ97028.1"/>
    <property type="molecule type" value="mRNA"/>
</dbReference>
<dbReference type="FunFam" id="3.40.1050.10:FF:000002">
    <property type="entry name" value="Carbonic anhydrase"/>
    <property type="match status" value="1"/>
</dbReference>
<evidence type="ECO:0000256" key="8">
    <source>
        <dbReference type="ARBA" id="ARBA00048348"/>
    </source>
</evidence>
<proteinExistence type="evidence at transcript level"/>
<name>F2YLE4_FLACR</name>
<dbReference type="GO" id="GO:0005737">
    <property type="term" value="C:cytoplasm"/>
    <property type="evidence" value="ECO:0007669"/>
    <property type="project" value="UniProtKB-SubCell"/>
</dbReference>
<dbReference type="GO" id="GO:0015976">
    <property type="term" value="P:carbon utilization"/>
    <property type="evidence" value="ECO:0007669"/>
    <property type="project" value="InterPro"/>
</dbReference>
<protein>
    <recommendedName>
        <fullName evidence="4 10">Carbonic anhydrase</fullName>
        <ecNumber evidence="4 10">4.2.1.1</ecNumber>
    </recommendedName>
    <alternativeName>
        <fullName evidence="10">Carbonate dehydratase</fullName>
    </alternativeName>
</protein>
<evidence type="ECO:0000256" key="5">
    <source>
        <dbReference type="ARBA" id="ARBA00022490"/>
    </source>
</evidence>
<evidence type="ECO:0000313" key="12">
    <source>
        <dbReference type="EMBL" id="ADZ97028.1"/>
    </source>
</evidence>
<evidence type="ECO:0000256" key="3">
    <source>
        <dbReference type="ARBA" id="ARBA00006217"/>
    </source>
</evidence>
<evidence type="ECO:0000256" key="4">
    <source>
        <dbReference type="ARBA" id="ARBA00012925"/>
    </source>
</evidence>
<dbReference type="InterPro" id="IPR001765">
    <property type="entry name" value="Carbonic_anhydrase"/>
</dbReference>
<keyword evidence="5" id="KW-0963">Cytoplasm</keyword>
<dbReference type="InterPro" id="IPR036874">
    <property type="entry name" value="Carbonic_anhydrase_sf"/>
</dbReference>
<feature type="binding site" evidence="9">
    <location>
        <position position="158"/>
    </location>
    <ligand>
        <name>Zn(2+)</name>
        <dbReference type="ChEBI" id="CHEBI:29105"/>
    </ligand>
</feature>
<feature type="binding site" evidence="9">
    <location>
        <position position="160"/>
    </location>
    <ligand>
        <name>Zn(2+)</name>
        <dbReference type="ChEBI" id="CHEBI:29105"/>
    </ligand>
</feature>
<evidence type="ECO:0000256" key="6">
    <source>
        <dbReference type="ARBA" id="ARBA00022833"/>
    </source>
</evidence>
<comment type="subcellular location">
    <subcellularLocation>
        <location evidence="2">Cytoplasm</location>
    </subcellularLocation>
</comment>
<dbReference type="CDD" id="cd00884">
    <property type="entry name" value="beta_CA_cladeB"/>
    <property type="match status" value="1"/>
</dbReference>
<accession>F2YLE4</accession>
<dbReference type="InterPro" id="IPR015892">
    <property type="entry name" value="Carbonic_anhydrase_CS"/>
</dbReference>
<comment type="catalytic activity">
    <reaction evidence="8 10">
        <text>hydrogencarbonate + H(+) = CO2 + H2O</text>
        <dbReference type="Rhea" id="RHEA:10748"/>
        <dbReference type="ChEBI" id="CHEBI:15377"/>
        <dbReference type="ChEBI" id="CHEBI:15378"/>
        <dbReference type="ChEBI" id="CHEBI:16526"/>
        <dbReference type="ChEBI" id="CHEBI:17544"/>
        <dbReference type="EC" id="4.2.1.1"/>
    </reaction>
</comment>
<evidence type="ECO:0000256" key="9">
    <source>
        <dbReference type="PIRSR" id="PIRSR601765-1"/>
    </source>
</evidence>
<reference evidence="12" key="1">
    <citation type="journal article" date="2011" name="J. Exp. Bot.">
        <title>The molecular evolution of beta-carbonic anhydrase in Flaveria.</title>
        <authorList>
            <person name="Ludwig M."/>
        </authorList>
    </citation>
    <scope>NUCLEOTIDE SEQUENCE</scope>
</reference>
<dbReference type="AlphaFoldDB" id="F2YLE4"/>
<feature type="binding site" evidence="9">
    <location>
        <position position="218"/>
    </location>
    <ligand>
        <name>Zn(2+)</name>
        <dbReference type="ChEBI" id="CHEBI:29105"/>
    </ligand>
</feature>
<dbReference type="SMART" id="SM00947">
    <property type="entry name" value="Pro_CA"/>
    <property type="match status" value="1"/>
</dbReference>
<comment type="similarity">
    <text evidence="3 10">Belongs to the beta-class carbonic anhydrase family.</text>
</comment>
<dbReference type="PROSITE" id="PS00704">
    <property type="entry name" value="PROK_CO2_ANHYDRASE_1"/>
    <property type="match status" value="1"/>
</dbReference>
<dbReference type="PANTHER" id="PTHR11002">
    <property type="entry name" value="CARBONIC ANHYDRASE"/>
    <property type="match status" value="1"/>
</dbReference>
<dbReference type="Pfam" id="PF00484">
    <property type="entry name" value="Pro_CA"/>
    <property type="match status" value="1"/>
</dbReference>
<sequence>MSATAAAFAPSFTTSLRKPSSSSSTVSTCFARLSNSSQSSSSATPPPSLIRNQPVFAAPTPIITPTVRGDMGSESYDEAIAALKKLLSEKEDLAHVAAAKIDQITAQLQTPDAKPAFDAVERIKTGFSKFKTEKYLTNPALYDELSKGQSPKFMVFACSDSRVCPSHVLDFQPGEAFVVRNVANMVPPFDKLKYAGVGSAVEYAVLHLKVEQIVVIGHSKCGGIKGLMTFPDEGPTSTDFIEDWVKVGLPAKSKVKAEHGSASLDDQCVSCEKEAVNVSLANLLTYPFVRNGLVNKTLALKGAHYDFVNGTFELWGLDFSLSPPTSA</sequence>
<dbReference type="Gene3D" id="3.40.1050.10">
    <property type="entry name" value="Carbonic anhydrase"/>
    <property type="match status" value="1"/>
</dbReference>
<evidence type="ECO:0000256" key="7">
    <source>
        <dbReference type="ARBA" id="ARBA00023239"/>
    </source>
</evidence>
<dbReference type="PANTHER" id="PTHR11002:SF74">
    <property type="entry name" value="CARBONIC ANHYDRASE"/>
    <property type="match status" value="1"/>
</dbReference>
<dbReference type="SUPFAM" id="SSF53056">
    <property type="entry name" value="beta-carbonic anhydrase, cab"/>
    <property type="match status" value="1"/>
</dbReference>
<feature type="binding site" evidence="9">
    <location>
        <position position="221"/>
    </location>
    <ligand>
        <name>Zn(2+)</name>
        <dbReference type="ChEBI" id="CHEBI:29105"/>
    </ligand>
</feature>
<dbReference type="PROSITE" id="PS00705">
    <property type="entry name" value="PROK_CO2_ANHYDRASE_2"/>
    <property type="match status" value="1"/>
</dbReference>
<comment type="function">
    <text evidence="1 10">Reversible hydration of carbon dioxide.</text>
</comment>
<evidence type="ECO:0000256" key="10">
    <source>
        <dbReference type="RuleBase" id="RU003956"/>
    </source>
</evidence>
<evidence type="ECO:0000256" key="11">
    <source>
        <dbReference type="SAM" id="MobiDB-lite"/>
    </source>
</evidence>
<dbReference type="GO" id="GO:0008270">
    <property type="term" value="F:zinc ion binding"/>
    <property type="evidence" value="ECO:0007669"/>
    <property type="project" value="UniProtKB-UniRule"/>
</dbReference>
<keyword evidence="7 10" id="KW-0456">Lyase</keyword>
<keyword evidence="9" id="KW-0479">Metal-binding</keyword>
<dbReference type="EC" id="4.2.1.1" evidence="4 10"/>
<evidence type="ECO:0000256" key="1">
    <source>
        <dbReference type="ARBA" id="ARBA00002904"/>
    </source>
</evidence>
<dbReference type="GO" id="GO:0004089">
    <property type="term" value="F:carbonate dehydratase activity"/>
    <property type="evidence" value="ECO:0007669"/>
    <property type="project" value="UniProtKB-UniRule"/>
</dbReference>
<dbReference type="InterPro" id="IPR045066">
    <property type="entry name" value="Beta_CA_cladeB"/>
</dbReference>
<evidence type="ECO:0000256" key="2">
    <source>
        <dbReference type="ARBA" id="ARBA00004496"/>
    </source>
</evidence>
<feature type="region of interest" description="Disordered" evidence="11">
    <location>
        <begin position="1"/>
        <end position="23"/>
    </location>
</feature>